<evidence type="ECO:0000256" key="8">
    <source>
        <dbReference type="ARBA" id="ARBA00023242"/>
    </source>
</evidence>
<dbReference type="Proteomes" id="UP001430356">
    <property type="component" value="Unassembled WGS sequence"/>
</dbReference>
<name>A0AAW0EQU5_9TRYP</name>
<keyword evidence="4" id="KW-0963">Cytoplasm</keyword>
<organism evidence="10 11">
    <name type="scientific">Novymonas esmeraldas</name>
    <dbReference type="NCBI Taxonomy" id="1808958"/>
    <lineage>
        <taxon>Eukaryota</taxon>
        <taxon>Discoba</taxon>
        <taxon>Euglenozoa</taxon>
        <taxon>Kinetoplastea</taxon>
        <taxon>Metakinetoplastina</taxon>
        <taxon>Trypanosomatida</taxon>
        <taxon>Trypanosomatidae</taxon>
        <taxon>Novymonas</taxon>
    </lineage>
</organism>
<dbReference type="GO" id="GO:0005634">
    <property type="term" value="C:nucleus"/>
    <property type="evidence" value="ECO:0007669"/>
    <property type="project" value="UniProtKB-SubCell"/>
</dbReference>
<keyword evidence="5 10" id="KW-0489">Methyltransferase</keyword>
<dbReference type="PANTHER" id="PTHR14614:SF39">
    <property type="entry name" value="HISTIDINE PROTEIN METHYLTRANSFERASE 1 HOMOLOG"/>
    <property type="match status" value="1"/>
</dbReference>
<evidence type="ECO:0000313" key="10">
    <source>
        <dbReference type="EMBL" id="KAK7196104.1"/>
    </source>
</evidence>
<proteinExistence type="inferred from homology"/>
<comment type="subcellular location">
    <subcellularLocation>
        <location evidence="2">Cytoplasm</location>
    </subcellularLocation>
    <subcellularLocation>
        <location evidence="1">Nucleus</location>
    </subcellularLocation>
</comment>
<evidence type="ECO:0000256" key="1">
    <source>
        <dbReference type="ARBA" id="ARBA00004123"/>
    </source>
</evidence>
<keyword evidence="8" id="KW-0539">Nucleus</keyword>
<evidence type="ECO:0000256" key="2">
    <source>
        <dbReference type="ARBA" id="ARBA00004496"/>
    </source>
</evidence>
<dbReference type="Gene3D" id="3.40.50.150">
    <property type="entry name" value="Vaccinia Virus protein VP39"/>
    <property type="match status" value="1"/>
</dbReference>
<dbReference type="EMBL" id="JAECZO010000068">
    <property type="protein sequence ID" value="KAK7196104.1"/>
    <property type="molecule type" value="Genomic_DNA"/>
</dbReference>
<dbReference type="EC" id="2.1.1.85" evidence="3"/>
<keyword evidence="11" id="KW-1185">Reference proteome</keyword>
<evidence type="ECO:0000256" key="5">
    <source>
        <dbReference type="ARBA" id="ARBA00022603"/>
    </source>
</evidence>
<gene>
    <name evidence="10" type="ORF">NESM_000545100</name>
</gene>
<dbReference type="InterPro" id="IPR019410">
    <property type="entry name" value="Methyltransf_16"/>
</dbReference>
<keyword evidence="6" id="KW-0808">Transferase</keyword>
<evidence type="ECO:0000256" key="4">
    <source>
        <dbReference type="ARBA" id="ARBA00022490"/>
    </source>
</evidence>
<dbReference type="PANTHER" id="PTHR14614">
    <property type="entry name" value="HEPATOCELLULAR CARCINOMA-ASSOCIATED ANTIGEN"/>
    <property type="match status" value="1"/>
</dbReference>
<evidence type="ECO:0000313" key="11">
    <source>
        <dbReference type="Proteomes" id="UP001430356"/>
    </source>
</evidence>
<evidence type="ECO:0000256" key="7">
    <source>
        <dbReference type="ARBA" id="ARBA00022691"/>
    </source>
</evidence>
<reference evidence="10 11" key="1">
    <citation type="journal article" date="2021" name="MBio">
        <title>A New Model Trypanosomatid, Novymonas esmeraldas: Genomic Perception of Its 'Candidatus Pandoraea novymonadis' Endosymbiont.</title>
        <authorList>
            <person name="Zakharova A."/>
            <person name="Saura A."/>
            <person name="Butenko A."/>
            <person name="Podesvova L."/>
            <person name="Warmusova S."/>
            <person name="Kostygov A.Y."/>
            <person name="Nenarokova A."/>
            <person name="Lukes J."/>
            <person name="Opperdoes F.R."/>
            <person name="Yurchenko V."/>
        </authorList>
    </citation>
    <scope>NUCLEOTIDE SEQUENCE [LARGE SCALE GENOMIC DNA]</scope>
    <source>
        <strain evidence="10 11">E262AT.01</strain>
    </source>
</reference>
<sequence>MDSTAGGFFFSFDPPSAEGGGLGSAVAGTGQTAAGAAHGVVSWPPATTSTAAFPWVPLDADTLQSWAAAYCGGGGSGASQAGVSTQRGGRTPKPLQLRLHAASAPALTLCYQTPPEVDTLTSVVAAADAAPSDSAPREHRDVIPGRYYGGLKVWSCAVLLAQYLAEHAVVYRDMLAAAAVVVELGCGQGLPGMAAMCLGARRVAFQDFNAEVLDVCTKPNVAATMLANADARGGSSGGDGDGVATAPAPQAKFIHGDWVELAWEAVDGAACDVILGADVTFDKEACDKLACVLQRWLRPRTGVALLASKDYYFGTSGGHLEFTKSAEPHGLRVELLTRVDTADKMPHVVLRVTHAS</sequence>
<evidence type="ECO:0000256" key="3">
    <source>
        <dbReference type="ARBA" id="ARBA00012533"/>
    </source>
</evidence>
<dbReference type="SUPFAM" id="SSF53335">
    <property type="entry name" value="S-adenosyl-L-methionine-dependent methyltransferases"/>
    <property type="match status" value="1"/>
</dbReference>
<evidence type="ECO:0000256" key="6">
    <source>
        <dbReference type="ARBA" id="ARBA00022679"/>
    </source>
</evidence>
<dbReference type="GO" id="GO:0005737">
    <property type="term" value="C:cytoplasm"/>
    <property type="evidence" value="ECO:0007669"/>
    <property type="project" value="UniProtKB-SubCell"/>
</dbReference>
<dbReference type="GO" id="GO:0032259">
    <property type="term" value="P:methylation"/>
    <property type="evidence" value="ECO:0007669"/>
    <property type="project" value="UniProtKB-KW"/>
</dbReference>
<protein>
    <recommendedName>
        <fullName evidence="3">protein-histidine N-methyltransferase</fullName>
        <ecNumber evidence="3">2.1.1.85</ecNumber>
    </recommendedName>
</protein>
<comment type="similarity">
    <text evidence="9">Belongs to the methyltransferase superfamily. METTL18 family.</text>
</comment>
<accession>A0AAW0EQU5</accession>
<keyword evidence="7" id="KW-0949">S-adenosyl-L-methionine</keyword>
<comment type="caution">
    <text evidence="10">The sequence shown here is derived from an EMBL/GenBank/DDBJ whole genome shotgun (WGS) entry which is preliminary data.</text>
</comment>
<dbReference type="AlphaFoldDB" id="A0AAW0EQU5"/>
<dbReference type="InterPro" id="IPR029063">
    <property type="entry name" value="SAM-dependent_MTases_sf"/>
</dbReference>
<dbReference type="GO" id="GO:0018064">
    <property type="term" value="F:protein-L-histidine N-tele-methyltransferase activity"/>
    <property type="evidence" value="ECO:0007669"/>
    <property type="project" value="UniProtKB-EC"/>
</dbReference>
<dbReference type="Pfam" id="PF10294">
    <property type="entry name" value="Methyltransf_16"/>
    <property type="match status" value="1"/>
</dbReference>
<evidence type="ECO:0000256" key="9">
    <source>
        <dbReference type="ARBA" id="ARBA00038126"/>
    </source>
</evidence>